<dbReference type="InterPro" id="IPR011050">
    <property type="entry name" value="Pectin_lyase_fold/virulence"/>
</dbReference>
<evidence type="ECO:0000313" key="3">
    <source>
        <dbReference type="Proteomes" id="UP000319817"/>
    </source>
</evidence>
<dbReference type="Gene3D" id="2.160.20.10">
    <property type="entry name" value="Single-stranded right-handed beta-helix, Pectin lyase-like"/>
    <property type="match status" value="3"/>
</dbReference>
<proteinExistence type="predicted"/>
<evidence type="ECO:0000313" key="2">
    <source>
        <dbReference type="EMBL" id="QDT11539.1"/>
    </source>
</evidence>
<gene>
    <name evidence="2" type="ORF">K239x_35370</name>
</gene>
<dbReference type="InterPro" id="IPR039448">
    <property type="entry name" value="Beta_helix"/>
</dbReference>
<dbReference type="Pfam" id="PF13229">
    <property type="entry name" value="Beta_helix"/>
    <property type="match status" value="1"/>
</dbReference>
<dbReference type="AlphaFoldDB" id="A0A517NWP0"/>
<dbReference type="EMBL" id="CP036526">
    <property type="protein sequence ID" value="QDT11539.1"/>
    <property type="molecule type" value="Genomic_DNA"/>
</dbReference>
<feature type="domain" description="Right handed beta helix" evidence="1">
    <location>
        <begin position="246"/>
        <end position="343"/>
    </location>
</feature>
<protein>
    <recommendedName>
        <fullName evidence="1">Right handed beta helix domain-containing protein</fullName>
    </recommendedName>
</protein>
<evidence type="ECO:0000259" key="1">
    <source>
        <dbReference type="Pfam" id="PF13229"/>
    </source>
</evidence>
<dbReference type="Proteomes" id="UP000319817">
    <property type="component" value="Chromosome"/>
</dbReference>
<dbReference type="OrthoDB" id="9804931at2"/>
<dbReference type="SMART" id="SM00710">
    <property type="entry name" value="PbH1"/>
    <property type="match status" value="12"/>
</dbReference>
<dbReference type="RefSeq" id="WP_145419355.1">
    <property type="nucleotide sequence ID" value="NZ_CP036526.1"/>
</dbReference>
<dbReference type="InterPro" id="IPR006626">
    <property type="entry name" value="PbH1"/>
</dbReference>
<keyword evidence="3" id="KW-1185">Reference proteome</keyword>
<dbReference type="SUPFAM" id="SSF51126">
    <property type="entry name" value="Pectin lyase-like"/>
    <property type="match status" value="2"/>
</dbReference>
<name>A0A517NWP0_9BACT</name>
<reference evidence="2 3" key="1">
    <citation type="submission" date="2019-02" db="EMBL/GenBank/DDBJ databases">
        <title>Deep-cultivation of Planctomycetes and their phenomic and genomic characterization uncovers novel biology.</title>
        <authorList>
            <person name="Wiegand S."/>
            <person name="Jogler M."/>
            <person name="Boedeker C."/>
            <person name="Pinto D."/>
            <person name="Vollmers J."/>
            <person name="Rivas-Marin E."/>
            <person name="Kohn T."/>
            <person name="Peeters S.H."/>
            <person name="Heuer A."/>
            <person name="Rast P."/>
            <person name="Oberbeckmann S."/>
            <person name="Bunk B."/>
            <person name="Jeske O."/>
            <person name="Meyerdierks A."/>
            <person name="Storesund J.E."/>
            <person name="Kallscheuer N."/>
            <person name="Luecker S."/>
            <person name="Lage O.M."/>
            <person name="Pohl T."/>
            <person name="Merkel B.J."/>
            <person name="Hornburger P."/>
            <person name="Mueller R.-W."/>
            <person name="Bruemmer F."/>
            <person name="Labrenz M."/>
            <person name="Spormann A.M."/>
            <person name="Op den Camp H."/>
            <person name="Overmann J."/>
            <person name="Amann R."/>
            <person name="Jetten M.S.M."/>
            <person name="Mascher T."/>
            <person name="Medema M.H."/>
            <person name="Devos D.P."/>
            <person name="Kaster A.-K."/>
            <person name="Ovreas L."/>
            <person name="Rohde M."/>
            <person name="Galperin M.Y."/>
            <person name="Jogler C."/>
        </authorList>
    </citation>
    <scope>NUCLEOTIDE SEQUENCE [LARGE SCALE GENOMIC DNA]</scope>
    <source>
        <strain evidence="2 3">K23_9</strain>
    </source>
</reference>
<organism evidence="2 3">
    <name type="scientific">Stieleria marina</name>
    <dbReference type="NCBI Taxonomy" id="1930275"/>
    <lineage>
        <taxon>Bacteria</taxon>
        <taxon>Pseudomonadati</taxon>
        <taxon>Planctomycetota</taxon>
        <taxon>Planctomycetia</taxon>
        <taxon>Pirellulales</taxon>
        <taxon>Pirellulaceae</taxon>
        <taxon>Stieleria</taxon>
    </lineage>
</organism>
<sequence length="740" mass="77138">MKSLSITFLVFLGFTIGVSKDAVAQHVFTVNSTGDLGDHDLNDGVAGTGQLLPNGQSEVTLRAAIEQGNFQYQLYLGEEVRIEFDLPGSAPYRIRPQSALPPIFRSEISVHGATQPGFQGVPVVEIDGVDLMLGGMDGLVLSRGEIHDLAVYRFSGSGIVISYGSSAKVRGCYVGVNGAFDAGIGNGEHGIHVRHAGTSNRIERCVVGQNAGDGIACDLDYDFASRTLTVYGNTIGTDPANNLDLGNAGTGIHLRGICRQTNCVFNLVCNNGGDGIRVAQDGFRFAPRETVIRDNIIGLDGLGLTKMPNTGHGIHLQNTSGVEVEACKIGGNEGAGIYVTGSESRFTYVFENSIGSHYDPELGVMLDLGNGGDGVLIDEAFSAVTSTVAEVGQSLVPEGQGYRAVFGNEICGNAGDGVRVTGGLPGGVAIRGNDIGFSGVPDKAAGNRGTGIFLTDQCVGATIQGNWVCNSQESGLKIYGADNLVESNLIGVARNRLGNLVIQGNRDYGVHLTGRYNDVGGPADGLGNFITGNRQGVVISGAAARQNLLSHNRIGVDEAGDLLTPRQVYGVLITGDATLNRVLSSTIRGQIGPGIAVRGDASKRNSVFRSNVAGNGGLDIDLGAAGVNANDVGDGDTGANELQNSPEITEVMGLGNGDLEVSYCVDADPTAVAYPIWVEVYFDDGSEKRYVKRAVFLESDFTAGEASTTIFNGVARLGESVVVATATDADRNTSEFSIGN</sequence>
<accession>A0A517NWP0</accession>
<dbReference type="InterPro" id="IPR012334">
    <property type="entry name" value="Pectin_lyas_fold"/>
</dbReference>